<dbReference type="InterPro" id="IPR031316">
    <property type="entry name" value="FlgM_C"/>
</dbReference>
<dbReference type="KEGG" id="palh:B1H58_07380"/>
<dbReference type="RefSeq" id="WP_085069080.1">
    <property type="nucleotide sequence ID" value="NZ_CP019706.1"/>
</dbReference>
<reference evidence="10 11" key="1">
    <citation type="submission" date="2017-02" db="EMBL/GenBank/DDBJ databases">
        <title>Complete genome sequence of the drought resistance-promoting endophyte Pantoea alhagi LTYR-11Z.</title>
        <authorList>
            <person name="Zhang L."/>
        </authorList>
    </citation>
    <scope>NUCLEOTIDE SEQUENCE [LARGE SCALE GENOMIC DNA]</scope>
    <source>
        <strain evidence="10 11">LTYR-11Z</strain>
    </source>
</reference>
<evidence type="ECO:0000313" key="11">
    <source>
        <dbReference type="Proteomes" id="UP000192900"/>
    </source>
</evidence>
<evidence type="ECO:0000256" key="6">
    <source>
        <dbReference type="ARBA" id="ARBA00023163"/>
    </source>
</evidence>
<feature type="domain" description="Anti-sigma-28 factor FlgM C-terminal" evidence="9">
    <location>
        <begin position="46"/>
        <end position="91"/>
    </location>
</feature>
<evidence type="ECO:0000256" key="8">
    <source>
        <dbReference type="ARBA" id="ARBA00030117"/>
    </source>
</evidence>
<evidence type="ECO:0000256" key="2">
    <source>
        <dbReference type="ARBA" id="ARBA00017823"/>
    </source>
</evidence>
<keyword evidence="10" id="KW-0282">Flagellum</keyword>
<dbReference type="InterPro" id="IPR035890">
    <property type="entry name" value="Anti-sigma-28_factor_FlgM_sf"/>
</dbReference>
<keyword evidence="10" id="KW-0966">Cell projection</keyword>
<dbReference type="GO" id="GO:0044781">
    <property type="term" value="P:bacterial-type flagellum organization"/>
    <property type="evidence" value="ECO:0007669"/>
    <property type="project" value="UniProtKB-KW"/>
</dbReference>
<evidence type="ECO:0000259" key="9">
    <source>
        <dbReference type="Pfam" id="PF04316"/>
    </source>
</evidence>
<organism evidence="10 11">
    <name type="scientific">Pantoea alhagi</name>
    <dbReference type="NCBI Taxonomy" id="1891675"/>
    <lineage>
        <taxon>Bacteria</taxon>
        <taxon>Pseudomonadati</taxon>
        <taxon>Pseudomonadota</taxon>
        <taxon>Gammaproteobacteria</taxon>
        <taxon>Enterobacterales</taxon>
        <taxon>Erwiniaceae</taxon>
        <taxon>Pantoea</taxon>
    </lineage>
</organism>
<dbReference type="OrthoDB" id="6612705at2"/>
<dbReference type="Pfam" id="PF04316">
    <property type="entry name" value="FlgM"/>
    <property type="match status" value="1"/>
</dbReference>
<protein>
    <recommendedName>
        <fullName evidence="2">Negative regulator of flagellin synthesis</fullName>
    </recommendedName>
    <alternativeName>
        <fullName evidence="8">Anti-sigma-28 factor</fullName>
    </alternativeName>
</protein>
<keyword evidence="6" id="KW-0804">Transcription</keyword>
<gene>
    <name evidence="10" type="ORF">B1H58_07380</name>
</gene>
<evidence type="ECO:0000256" key="1">
    <source>
        <dbReference type="ARBA" id="ARBA00005322"/>
    </source>
</evidence>
<dbReference type="GO" id="GO:0045892">
    <property type="term" value="P:negative regulation of DNA-templated transcription"/>
    <property type="evidence" value="ECO:0007669"/>
    <property type="project" value="InterPro"/>
</dbReference>
<evidence type="ECO:0000313" key="10">
    <source>
        <dbReference type="EMBL" id="ARJ41860.1"/>
    </source>
</evidence>
<dbReference type="NCBIfam" id="TIGR03824">
    <property type="entry name" value="FlgM_jcvi"/>
    <property type="match status" value="1"/>
</dbReference>
<comment type="function">
    <text evidence="7">Responsible for the coupling of flagellin expression to flagellar assembly by preventing expression of the flagellin genes when a component of the middle class of proteins is defective. It negatively regulates flagellar genes by inhibiting the activity of FliA by directly binding to FliA.</text>
</comment>
<dbReference type="Proteomes" id="UP000192900">
    <property type="component" value="Chromosome"/>
</dbReference>
<name>A0A1W6B441_9GAMM</name>
<proteinExistence type="inferred from homology"/>
<dbReference type="EMBL" id="CP019706">
    <property type="protein sequence ID" value="ARJ41860.1"/>
    <property type="molecule type" value="Genomic_DNA"/>
</dbReference>
<evidence type="ECO:0000256" key="4">
    <source>
        <dbReference type="ARBA" id="ARBA00022795"/>
    </source>
</evidence>
<accession>A0A1W6B441</accession>
<keyword evidence="5" id="KW-0805">Transcription regulation</keyword>
<keyword evidence="4" id="KW-1005">Bacterial flagellum biogenesis</keyword>
<evidence type="ECO:0000256" key="3">
    <source>
        <dbReference type="ARBA" id="ARBA00022491"/>
    </source>
</evidence>
<keyword evidence="11" id="KW-1185">Reference proteome</keyword>
<keyword evidence="10" id="KW-0969">Cilium</keyword>
<dbReference type="STRING" id="1891675.B1H58_07380"/>
<keyword evidence="3" id="KW-0678">Repressor</keyword>
<evidence type="ECO:0000256" key="7">
    <source>
        <dbReference type="ARBA" id="ARBA00024739"/>
    </source>
</evidence>
<sequence>MSINHTLKTQLVTPAHVQQEVKLAQRNLANSAPKENATSEKGTDVKLSALTQQIKADDSRDINLDRVEKIKDAIRNGELKMDYEKIAQVLMQNILDDR</sequence>
<dbReference type="AlphaFoldDB" id="A0A1W6B441"/>
<dbReference type="InterPro" id="IPR007412">
    <property type="entry name" value="FlgM"/>
</dbReference>
<evidence type="ECO:0000256" key="5">
    <source>
        <dbReference type="ARBA" id="ARBA00023015"/>
    </source>
</evidence>
<dbReference type="SUPFAM" id="SSF101498">
    <property type="entry name" value="Anti-sigma factor FlgM"/>
    <property type="match status" value="1"/>
</dbReference>
<comment type="similarity">
    <text evidence="1">Belongs to the FlgM family.</text>
</comment>